<dbReference type="SUPFAM" id="SSF81340">
    <property type="entry name" value="Clc chloride channel"/>
    <property type="match status" value="1"/>
</dbReference>
<evidence type="ECO:0000256" key="1">
    <source>
        <dbReference type="ARBA" id="ARBA00004141"/>
    </source>
</evidence>
<gene>
    <name evidence="12" type="primary">clcB_1</name>
    <name evidence="12" type="ORF">LMG28138_00033</name>
</gene>
<dbReference type="PANTHER" id="PTHR43427:SF6">
    <property type="entry name" value="CHLORIDE CHANNEL PROTEIN CLC-E"/>
    <property type="match status" value="1"/>
</dbReference>
<dbReference type="InterPro" id="IPR014743">
    <property type="entry name" value="Cl-channel_core"/>
</dbReference>
<keyword evidence="13" id="KW-1185">Reference proteome</keyword>
<evidence type="ECO:0000256" key="2">
    <source>
        <dbReference type="ARBA" id="ARBA00022448"/>
    </source>
</evidence>
<dbReference type="GO" id="GO:0005254">
    <property type="term" value="F:chloride channel activity"/>
    <property type="evidence" value="ECO:0007669"/>
    <property type="project" value="UniProtKB-KW"/>
</dbReference>
<dbReference type="Gene3D" id="1.10.3080.10">
    <property type="entry name" value="Clc chloride channel"/>
    <property type="match status" value="1"/>
</dbReference>
<protein>
    <submittedName>
        <fullName evidence="12">Voltage-gated ClC-type chloride channel ClcB</fullName>
    </submittedName>
</protein>
<keyword evidence="6 11" id="KW-0472">Membrane</keyword>
<reference evidence="12 13" key="1">
    <citation type="submission" date="2020-04" db="EMBL/GenBank/DDBJ databases">
        <authorList>
            <person name="De Canck E."/>
        </authorList>
    </citation>
    <scope>NUCLEOTIDE SEQUENCE [LARGE SCALE GENOMIC DNA]</scope>
    <source>
        <strain evidence="12 13">LMG 28138</strain>
    </source>
</reference>
<evidence type="ECO:0000256" key="7">
    <source>
        <dbReference type="ARBA" id="ARBA00023173"/>
    </source>
</evidence>
<name>A0A6S7B294_9BURK</name>
<dbReference type="PANTHER" id="PTHR43427">
    <property type="entry name" value="CHLORIDE CHANNEL PROTEIN CLC-E"/>
    <property type="match status" value="1"/>
</dbReference>
<keyword evidence="4 11" id="KW-1133">Transmembrane helix</keyword>
<dbReference type="Pfam" id="PF00654">
    <property type="entry name" value="Voltage_CLC"/>
    <property type="match status" value="1"/>
</dbReference>
<dbReference type="Proteomes" id="UP000494115">
    <property type="component" value="Unassembled WGS sequence"/>
</dbReference>
<dbReference type="RefSeq" id="WP_175102617.1">
    <property type="nucleotide sequence ID" value="NZ_CADIKM010000001.1"/>
</dbReference>
<feature type="transmembrane region" description="Helical" evidence="11">
    <location>
        <begin position="197"/>
        <end position="215"/>
    </location>
</feature>
<evidence type="ECO:0000256" key="3">
    <source>
        <dbReference type="ARBA" id="ARBA00022692"/>
    </source>
</evidence>
<evidence type="ECO:0000256" key="9">
    <source>
        <dbReference type="ARBA" id="ARBA00023303"/>
    </source>
</evidence>
<feature type="compositionally biased region" description="Low complexity" evidence="10">
    <location>
        <begin position="444"/>
        <end position="477"/>
    </location>
</feature>
<feature type="transmembrane region" description="Helical" evidence="11">
    <location>
        <begin position="362"/>
        <end position="378"/>
    </location>
</feature>
<evidence type="ECO:0000256" key="10">
    <source>
        <dbReference type="SAM" id="MobiDB-lite"/>
    </source>
</evidence>
<dbReference type="InterPro" id="IPR050368">
    <property type="entry name" value="ClC-type_chloride_channel"/>
</dbReference>
<feature type="transmembrane region" description="Helical" evidence="11">
    <location>
        <begin position="113"/>
        <end position="131"/>
    </location>
</feature>
<evidence type="ECO:0000313" key="12">
    <source>
        <dbReference type="EMBL" id="CAB3775868.1"/>
    </source>
</evidence>
<evidence type="ECO:0000313" key="13">
    <source>
        <dbReference type="Proteomes" id="UP000494115"/>
    </source>
</evidence>
<keyword evidence="8" id="KW-0868">Chloride</keyword>
<organism evidence="12 13">
    <name type="scientific">Pararobbsia alpina</name>
    <dbReference type="NCBI Taxonomy" id="621374"/>
    <lineage>
        <taxon>Bacteria</taxon>
        <taxon>Pseudomonadati</taxon>
        <taxon>Pseudomonadota</taxon>
        <taxon>Betaproteobacteria</taxon>
        <taxon>Burkholderiales</taxon>
        <taxon>Burkholderiaceae</taxon>
        <taxon>Pararobbsia</taxon>
    </lineage>
</organism>
<keyword evidence="7" id="KW-0869">Chloride channel</keyword>
<feature type="transmembrane region" description="Helical" evidence="11">
    <location>
        <begin position="59"/>
        <end position="77"/>
    </location>
</feature>
<feature type="transmembrane region" description="Helical" evidence="11">
    <location>
        <begin position="278"/>
        <end position="299"/>
    </location>
</feature>
<keyword evidence="3 11" id="KW-0812">Transmembrane</keyword>
<evidence type="ECO:0000256" key="6">
    <source>
        <dbReference type="ARBA" id="ARBA00023136"/>
    </source>
</evidence>
<keyword evidence="5" id="KW-0406">Ion transport</keyword>
<evidence type="ECO:0000256" key="5">
    <source>
        <dbReference type="ARBA" id="ARBA00023065"/>
    </source>
</evidence>
<feature type="compositionally biased region" description="Low complexity" evidence="10">
    <location>
        <begin position="487"/>
        <end position="496"/>
    </location>
</feature>
<dbReference type="EMBL" id="CADIKM010000001">
    <property type="protein sequence ID" value="CAB3775868.1"/>
    <property type="molecule type" value="Genomic_DNA"/>
</dbReference>
<keyword evidence="9" id="KW-0407">Ion channel</keyword>
<accession>A0A6S7B294</accession>
<feature type="region of interest" description="Disordered" evidence="10">
    <location>
        <begin position="444"/>
        <end position="506"/>
    </location>
</feature>
<sequence length="506" mass="53182">MLDLLQQLPNRTYRQARRLTRKYGVFWFGAIVVGLVAVLYARLIDFGFGIFQQLDHRHFWLPLLLSPAASALSVWLTRRYFRGSEGSGIPQVIATLQVGGSEMGKRLLTLRLALAKIGISFIAILGGLTIGREGPTVQVGSAIMFNLRRFYPRSNQLLDRQLVLAGAAAGLSAAFNTPLAGIVFAIEELSRSFEQRASGVVITAIVFAGIVALSLNGNYTYFGAINIIGPFPKMTAVVVVVTAIVTGLAGGAFGWLLLNTSRWIPQPLQQMRVARPVVFAALCGLAVAVLGIVAGGATFGSGYSEARGLLEGGQPLSMFYPFMKFASMIGSYLPGIPGGIFAPSLSIGAGIGNVLHEIFREIPLPMLIALGMVGYLAGVTQSPITAFVIVMEMINGHALVISLMATSLIASRVSRLFVPPLYEALSERYAPSILAAAVAPAPPTASAATTDTPTPTASAAAAADAPPMASTAATDPPSKTGTQVMDTPPAQTPAATGTRHDTDPAN</sequence>
<evidence type="ECO:0000256" key="4">
    <source>
        <dbReference type="ARBA" id="ARBA00022989"/>
    </source>
</evidence>
<evidence type="ECO:0000256" key="11">
    <source>
        <dbReference type="SAM" id="Phobius"/>
    </source>
</evidence>
<dbReference type="InterPro" id="IPR001807">
    <property type="entry name" value="ClC"/>
</dbReference>
<comment type="subcellular location">
    <subcellularLocation>
        <location evidence="1">Membrane</location>
        <topology evidence="1">Multi-pass membrane protein</topology>
    </subcellularLocation>
</comment>
<feature type="transmembrane region" description="Helical" evidence="11">
    <location>
        <begin position="235"/>
        <end position="258"/>
    </location>
</feature>
<dbReference type="PRINTS" id="PR00762">
    <property type="entry name" value="CLCHANNEL"/>
</dbReference>
<evidence type="ECO:0000256" key="8">
    <source>
        <dbReference type="ARBA" id="ARBA00023214"/>
    </source>
</evidence>
<feature type="transmembrane region" description="Helical" evidence="11">
    <location>
        <begin position="23"/>
        <end position="44"/>
    </location>
</feature>
<dbReference type="CDD" id="cd01034">
    <property type="entry name" value="EriC_like"/>
    <property type="match status" value="1"/>
</dbReference>
<proteinExistence type="predicted"/>
<feature type="transmembrane region" description="Helical" evidence="11">
    <location>
        <begin position="162"/>
        <end position="185"/>
    </location>
</feature>
<keyword evidence="2" id="KW-0813">Transport</keyword>
<dbReference type="GO" id="GO:0034707">
    <property type="term" value="C:chloride channel complex"/>
    <property type="evidence" value="ECO:0007669"/>
    <property type="project" value="UniProtKB-KW"/>
</dbReference>
<dbReference type="AlphaFoldDB" id="A0A6S7B294"/>